<dbReference type="STRING" id="395961.Cyan7425_4293"/>
<organism evidence="6">
    <name type="scientific">Cyanothece sp. (strain PCC 7425 / ATCC 29141)</name>
    <dbReference type="NCBI Taxonomy" id="395961"/>
    <lineage>
        <taxon>Bacteria</taxon>
        <taxon>Bacillati</taxon>
        <taxon>Cyanobacteriota</taxon>
        <taxon>Cyanophyceae</taxon>
        <taxon>Gomontiellales</taxon>
        <taxon>Cyanothecaceae</taxon>
        <taxon>Cyanothece</taxon>
    </lineage>
</organism>
<protein>
    <submittedName>
        <fullName evidence="6">Transcriptional regulator, XRE family</fullName>
    </submittedName>
</protein>
<dbReference type="CDD" id="cd00093">
    <property type="entry name" value="HTH_XRE"/>
    <property type="match status" value="3"/>
</dbReference>
<evidence type="ECO:0000256" key="1">
    <source>
        <dbReference type="ARBA" id="ARBA00023015"/>
    </source>
</evidence>
<dbReference type="PROSITE" id="PS50943">
    <property type="entry name" value="HTH_CROC1"/>
    <property type="match status" value="3"/>
</dbReference>
<name>B8HYF2_CYAP4</name>
<keyword evidence="2" id="KW-0238">DNA-binding</keyword>
<reference evidence="6" key="1">
    <citation type="submission" date="2009-01" db="EMBL/GenBank/DDBJ databases">
        <title>Complete sequence of chromosome Cyanothece sp. PCC 7425.</title>
        <authorList>
            <consortium name="US DOE Joint Genome Institute"/>
            <person name="Lucas S."/>
            <person name="Copeland A."/>
            <person name="Lapidus A."/>
            <person name="Glavina del Rio T."/>
            <person name="Dalin E."/>
            <person name="Tice H."/>
            <person name="Bruce D."/>
            <person name="Goodwin L."/>
            <person name="Pitluck S."/>
            <person name="Sims D."/>
            <person name="Meineke L."/>
            <person name="Brettin T."/>
            <person name="Detter J.C."/>
            <person name="Han C."/>
            <person name="Larimer F."/>
            <person name="Land M."/>
            <person name="Hauser L."/>
            <person name="Kyrpides N."/>
            <person name="Ovchinnikova G."/>
            <person name="Liberton M."/>
            <person name="Stoeckel J."/>
            <person name="Banerjee A."/>
            <person name="Singh A."/>
            <person name="Page L."/>
            <person name="Sato H."/>
            <person name="Zhao L."/>
            <person name="Sherman L."/>
            <person name="Pakrasi H."/>
            <person name="Richardson P."/>
        </authorList>
    </citation>
    <scope>NUCLEOTIDE SEQUENCE</scope>
    <source>
        <strain evidence="6">PCC 7425</strain>
    </source>
</reference>
<proteinExistence type="predicted"/>
<dbReference type="InterPro" id="IPR001387">
    <property type="entry name" value="Cro/C1-type_HTH"/>
</dbReference>
<dbReference type="Gene3D" id="1.10.260.40">
    <property type="entry name" value="lambda repressor-like DNA-binding domains"/>
    <property type="match status" value="3"/>
</dbReference>
<dbReference type="InterPro" id="IPR010982">
    <property type="entry name" value="Lambda_DNA-bd_dom_sf"/>
</dbReference>
<dbReference type="eggNOG" id="COG2944">
    <property type="taxonomic scope" value="Bacteria"/>
</dbReference>
<dbReference type="PANTHER" id="PTHR36511:SF4">
    <property type="entry name" value="ANTITOXIN MQSA"/>
    <property type="match status" value="1"/>
</dbReference>
<gene>
    <name evidence="6" type="ordered locus">Cyan7425_4293</name>
</gene>
<dbReference type="KEGG" id="cyn:Cyan7425_4293"/>
<dbReference type="InterPro" id="IPR052359">
    <property type="entry name" value="HTH-type_reg/antitoxin"/>
</dbReference>
<dbReference type="OrthoDB" id="9801008at2"/>
<dbReference type="Pfam" id="PF01381">
    <property type="entry name" value="HTH_3"/>
    <property type="match status" value="2"/>
</dbReference>
<sequence length="239" mass="27451">MLQALPSYTNFWAELILTLRQRTGWTKEEFAQRLGVSLQTIINWEQGKCQPMSRSILSLQQLMQELEDAEDLLSAYFSQATLGQEPSLAHLILTLRHRMGLSQVEFAALLGVTFKTVISWEKERCQPNPRLMAQIERLVQQLGDRGTDLLQLYFPHPTVPTEPSTARLLQTLRQRLGLTQSQFAATLGVTLMTISRWEKGRGKPKRRFMPLIKRQVKRLGDRGQDLLITYFPDQRASLS</sequence>
<keyword evidence="4" id="KW-0175">Coiled coil</keyword>
<dbReference type="PANTHER" id="PTHR36511">
    <property type="entry name" value="MERR FAMILY BACTERIAL REGULATORY PROTEIN"/>
    <property type="match status" value="1"/>
</dbReference>
<dbReference type="AlphaFoldDB" id="B8HYF2"/>
<keyword evidence="1" id="KW-0805">Transcription regulation</keyword>
<dbReference type="HOGENOM" id="CLU_1159583_0_0_3"/>
<evidence type="ECO:0000256" key="2">
    <source>
        <dbReference type="ARBA" id="ARBA00023125"/>
    </source>
</evidence>
<feature type="domain" description="HTH cro/C1-type" evidence="5">
    <location>
        <begin position="16"/>
        <end position="73"/>
    </location>
</feature>
<accession>B8HYF2</accession>
<dbReference type="EMBL" id="CP001344">
    <property type="protein sequence ID" value="ACL46606.1"/>
    <property type="molecule type" value="Genomic_DNA"/>
</dbReference>
<keyword evidence="3" id="KW-0804">Transcription</keyword>
<evidence type="ECO:0000256" key="4">
    <source>
        <dbReference type="SAM" id="Coils"/>
    </source>
</evidence>
<evidence type="ECO:0000313" key="6">
    <source>
        <dbReference type="EMBL" id="ACL46606.1"/>
    </source>
</evidence>
<evidence type="ECO:0000259" key="5">
    <source>
        <dbReference type="PROSITE" id="PS50943"/>
    </source>
</evidence>
<evidence type="ECO:0000256" key="3">
    <source>
        <dbReference type="ARBA" id="ARBA00023163"/>
    </source>
</evidence>
<feature type="coiled-coil region" evidence="4">
    <location>
        <begin position="52"/>
        <end position="79"/>
    </location>
</feature>
<dbReference type="GO" id="GO:0003677">
    <property type="term" value="F:DNA binding"/>
    <property type="evidence" value="ECO:0007669"/>
    <property type="project" value="UniProtKB-KW"/>
</dbReference>
<dbReference type="SMART" id="SM00530">
    <property type="entry name" value="HTH_XRE"/>
    <property type="match status" value="3"/>
</dbReference>
<feature type="domain" description="HTH cro/C1-type" evidence="5">
    <location>
        <begin position="92"/>
        <end position="138"/>
    </location>
</feature>
<dbReference type="SUPFAM" id="SSF47413">
    <property type="entry name" value="lambda repressor-like DNA-binding domains"/>
    <property type="match status" value="3"/>
</dbReference>
<feature type="domain" description="HTH cro/C1-type" evidence="5">
    <location>
        <begin position="169"/>
        <end position="205"/>
    </location>
</feature>